<evidence type="ECO:0000259" key="16">
    <source>
        <dbReference type="Pfam" id="PF23598"/>
    </source>
</evidence>
<feature type="chain" id="PRO_5044752964" description="Leucine-rich repeat-containing N-terminal plant-type domain-containing protein" evidence="14">
    <location>
        <begin position="28"/>
        <end position="995"/>
    </location>
</feature>
<keyword evidence="3" id="KW-1003">Cell membrane</keyword>
<keyword evidence="18" id="KW-1185">Reference proteome</keyword>
<dbReference type="FunFam" id="3.80.10.10:FF:000111">
    <property type="entry name" value="LRR receptor-like serine/threonine-protein kinase ERECTA"/>
    <property type="match status" value="1"/>
</dbReference>
<feature type="domain" description="Disease resistance R13L4/SHOC-2-like LRR" evidence="16">
    <location>
        <begin position="189"/>
        <end position="331"/>
    </location>
</feature>
<evidence type="ECO:0000256" key="14">
    <source>
        <dbReference type="SAM" id="SignalP"/>
    </source>
</evidence>
<sequence>MAHKISCTELLPLLVLSGLLFPGTVKSALSSGAIASGCFESEREALAKLKGGFTDPSGRLASWVGKDCCQWRGIACSNLTGRVIEINLHNPYVDDNLSSDLKPGQALGGEISPSLLDVKELKYLDLSMNNFGGTKLPGFIGSLKQLRYLNLSGASFGGTIPPSLRNLSQLQHLDLSNSFAESSPNDLLWLPGLSSLRYLNLGAIDLSKSTDHWLPAINSLPSLTELRLPNCFLSKLPISLPFINVTSLEILDLSNDDFNSTLPWWLFNLTRLVHLDLNSNSLGGELPDEFANLASLQELDMSQNSYLKGRLPKSLGSLCDLSVLKLSINNITGDITDFINGLARCNDSKLENLDLGNNQLSGNLPDSLGNLKKLRYLQLSFNSFQGSIPQTIGNSSSLKEFYVANNGMSGIPESFGQLSTLVAVDLSDNLWEGVVTERHLANLSSLTDLSLVKMYQNISLAFNIAPSWIPPFKLGYLNIRSCQLGPEFPTWLRNQNHLKTVVLHNARISGTIPEWFLQLNLQLDELDVAYNQLTGKPPTSLTFVDDLSFVDLSVNSYEGPLPMWSSNVTTLFLRDNHFSGPIPPNIGELMPHLTDVDISGNALNGSIPLSIGNMTNLTTLAISNNYLSGEIPRFWSNLPFLYILDMSNNSLWGPIPREVGFLSSLRFFILSNNNLSGKLPSSLRNCSSLDSLDLGENKFSGNIPAWIAESIPSLLILRLRSNLFTGKIPPQICRLSNLHILDLSHNSLSGTIPPCIGNLTGLKVELTDADTERYEGRLTVVAKGRFVVYDQKILYLVNSLDLSDNRLSGEIPEAITNLVRLWTLNLSMNHLTGRIPIDIGNLEWLETLDLSSNNLSGPLPQSITALTKLNHLKLSYNNLWGRIPRTNQFQTLNDPSIYEGNVGLCGIPLPELCPGDEKQPQSPDDGGGNTKSEDTGDDLERLWLFLSIGLGFFVGFWGICGTLIVKKSWREAYYGYFDRMKNKLIVAAFIARRTD</sequence>
<dbReference type="AlphaFoldDB" id="A0ABD3J215"/>
<evidence type="ECO:0000256" key="11">
    <source>
        <dbReference type="ARBA" id="ARBA00023170"/>
    </source>
</evidence>
<dbReference type="InterPro" id="IPR013210">
    <property type="entry name" value="LRR_N_plant-typ"/>
</dbReference>
<evidence type="ECO:0000256" key="9">
    <source>
        <dbReference type="ARBA" id="ARBA00022989"/>
    </source>
</evidence>
<accession>A0ABD3J215</accession>
<keyword evidence="5" id="KW-0433">Leucine-rich repeat</keyword>
<dbReference type="PANTHER" id="PTHR48063:SF81">
    <property type="entry name" value="LEUCINE-RICH REPEAT-CONTAINING N-TERMINAL PLANT-TYPE DOMAIN-CONTAINING PROTEIN"/>
    <property type="match status" value="1"/>
</dbReference>
<dbReference type="EMBL" id="JBJKBG010000010">
    <property type="protein sequence ID" value="KAL3720400.1"/>
    <property type="molecule type" value="Genomic_DNA"/>
</dbReference>
<dbReference type="GO" id="GO:0007165">
    <property type="term" value="P:signal transduction"/>
    <property type="evidence" value="ECO:0007669"/>
    <property type="project" value="UniProtKB-ARBA"/>
</dbReference>
<evidence type="ECO:0000313" key="17">
    <source>
        <dbReference type="EMBL" id="KAL3720400.1"/>
    </source>
</evidence>
<evidence type="ECO:0000256" key="7">
    <source>
        <dbReference type="ARBA" id="ARBA00022729"/>
    </source>
</evidence>
<evidence type="ECO:0000256" key="13">
    <source>
        <dbReference type="SAM" id="Phobius"/>
    </source>
</evidence>
<feature type="signal peptide" evidence="14">
    <location>
        <begin position="1"/>
        <end position="27"/>
    </location>
</feature>
<evidence type="ECO:0000256" key="4">
    <source>
        <dbReference type="ARBA" id="ARBA00022553"/>
    </source>
</evidence>
<evidence type="ECO:0000256" key="1">
    <source>
        <dbReference type="ARBA" id="ARBA00004251"/>
    </source>
</evidence>
<keyword evidence="8" id="KW-0677">Repeat</keyword>
<dbReference type="Pfam" id="PF08263">
    <property type="entry name" value="LRRNT_2"/>
    <property type="match status" value="1"/>
</dbReference>
<keyword evidence="12" id="KW-0325">Glycoprotein</keyword>
<keyword evidence="9 13" id="KW-1133">Transmembrane helix</keyword>
<feature type="domain" description="Leucine-rich repeat-containing N-terminal plant-type" evidence="15">
    <location>
        <begin position="41"/>
        <end position="77"/>
    </location>
</feature>
<dbReference type="Pfam" id="PF23598">
    <property type="entry name" value="LRR_14"/>
    <property type="match status" value="2"/>
</dbReference>
<dbReference type="FunFam" id="3.80.10.10:FF:000649">
    <property type="entry name" value="Leucine Rich Repeat family protein"/>
    <property type="match status" value="1"/>
</dbReference>
<protein>
    <recommendedName>
        <fullName evidence="19">Leucine-rich repeat-containing N-terminal plant-type domain-containing protein</fullName>
    </recommendedName>
</protein>
<dbReference type="Gene3D" id="3.80.10.10">
    <property type="entry name" value="Ribonuclease Inhibitor"/>
    <property type="match status" value="3"/>
</dbReference>
<evidence type="ECO:0000256" key="2">
    <source>
        <dbReference type="ARBA" id="ARBA00009592"/>
    </source>
</evidence>
<dbReference type="SUPFAM" id="SSF52058">
    <property type="entry name" value="L domain-like"/>
    <property type="match status" value="3"/>
</dbReference>
<feature type="transmembrane region" description="Helical" evidence="13">
    <location>
        <begin position="942"/>
        <end position="965"/>
    </location>
</feature>
<keyword evidence="7 14" id="KW-0732">Signal</keyword>
<evidence type="ECO:0000256" key="5">
    <source>
        <dbReference type="ARBA" id="ARBA00022614"/>
    </source>
</evidence>
<comment type="subcellular location">
    <subcellularLocation>
        <location evidence="1">Cell membrane</location>
        <topology evidence="1">Single-pass type I membrane protein</topology>
    </subcellularLocation>
</comment>
<evidence type="ECO:0000259" key="15">
    <source>
        <dbReference type="Pfam" id="PF08263"/>
    </source>
</evidence>
<dbReference type="GO" id="GO:0005886">
    <property type="term" value="C:plasma membrane"/>
    <property type="evidence" value="ECO:0007669"/>
    <property type="project" value="UniProtKB-SubCell"/>
</dbReference>
<dbReference type="InterPro" id="IPR055414">
    <property type="entry name" value="LRR_R13L4/SHOC2-like"/>
</dbReference>
<keyword evidence="4" id="KW-0597">Phosphoprotein</keyword>
<dbReference type="InterPro" id="IPR046956">
    <property type="entry name" value="RLP23-like"/>
</dbReference>
<dbReference type="FunFam" id="3.80.10.10:FF:000041">
    <property type="entry name" value="LRR receptor-like serine/threonine-protein kinase ERECTA"/>
    <property type="match status" value="1"/>
</dbReference>
<evidence type="ECO:0000256" key="12">
    <source>
        <dbReference type="ARBA" id="ARBA00023180"/>
    </source>
</evidence>
<feature type="domain" description="Disease resistance R13L4/SHOC-2-like LRR" evidence="16">
    <location>
        <begin position="350"/>
        <end position="498"/>
    </location>
</feature>
<evidence type="ECO:0000256" key="6">
    <source>
        <dbReference type="ARBA" id="ARBA00022692"/>
    </source>
</evidence>
<gene>
    <name evidence="17" type="ORF">ACJRO7_005248</name>
</gene>
<dbReference type="Proteomes" id="UP001634007">
    <property type="component" value="Unassembled WGS sequence"/>
</dbReference>
<keyword evidence="11" id="KW-0675">Receptor</keyword>
<evidence type="ECO:0008006" key="19">
    <source>
        <dbReference type="Google" id="ProtNLM"/>
    </source>
</evidence>
<proteinExistence type="inferred from homology"/>
<dbReference type="SMART" id="SM00369">
    <property type="entry name" value="LRR_TYP"/>
    <property type="match status" value="10"/>
</dbReference>
<dbReference type="InterPro" id="IPR032675">
    <property type="entry name" value="LRR_dom_sf"/>
</dbReference>
<dbReference type="Pfam" id="PF00560">
    <property type="entry name" value="LRR_1"/>
    <property type="match status" value="10"/>
</dbReference>
<evidence type="ECO:0000256" key="8">
    <source>
        <dbReference type="ARBA" id="ARBA00022737"/>
    </source>
</evidence>
<evidence type="ECO:0000256" key="3">
    <source>
        <dbReference type="ARBA" id="ARBA00022475"/>
    </source>
</evidence>
<dbReference type="PRINTS" id="PR00019">
    <property type="entry name" value="LEURICHRPT"/>
</dbReference>
<dbReference type="InterPro" id="IPR001611">
    <property type="entry name" value="Leu-rich_rpt"/>
</dbReference>
<keyword evidence="10 13" id="KW-0472">Membrane</keyword>
<name>A0ABD3J215_EUCGL</name>
<dbReference type="FunFam" id="3.80.10.10:FF:000095">
    <property type="entry name" value="LRR receptor-like serine/threonine-protein kinase GSO1"/>
    <property type="match status" value="1"/>
</dbReference>
<dbReference type="InterPro" id="IPR003591">
    <property type="entry name" value="Leu-rich_rpt_typical-subtyp"/>
</dbReference>
<evidence type="ECO:0000313" key="18">
    <source>
        <dbReference type="Proteomes" id="UP001634007"/>
    </source>
</evidence>
<reference evidence="17 18" key="1">
    <citation type="submission" date="2024-11" db="EMBL/GenBank/DDBJ databases">
        <title>Chromosome-level genome assembly of Eucalyptus globulus Labill. provides insights into its genome evolution.</title>
        <authorList>
            <person name="Li X."/>
        </authorList>
    </citation>
    <scope>NUCLEOTIDE SEQUENCE [LARGE SCALE GENOMIC DNA]</scope>
    <source>
        <strain evidence="17">CL2024</strain>
        <tissue evidence="17">Fresh tender leaves</tissue>
    </source>
</reference>
<dbReference type="FunFam" id="3.80.10.10:FF:000383">
    <property type="entry name" value="Leucine-rich repeat receptor protein kinase EMS1"/>
    <property type="match status" value="1"/>
</dbReference>
<comment type="caution">
    <text evidence="17">The sequence shown here is derived from an EMBL/GenBank/DDBJ whole genome shotgun (WGS) entry which is preliminary data.</text>
</comment>
<comment type="similarity">
    <text evidence="2">Belongs to the RLP family.</text>
</comment>
<organism evidence="17 18">
    <name type="scientific">Eucalyptus globulus</name>
    <name type="common">Tasmanian blue gum</name>
    <dbReference type="NCBI Taxonomy" id="34317"/>
    <lineage>
        <taxon>Eukaryota</taxon>
        <taxon>Viridiplantae</taxon>
        <taxon>Streptophyta</taxon>
        <taxon>Embryophyta</taxon>
        <taxon>Tracheophyta</taxon>
        <taxon>Spermatophyta</taxon>
        <taxon>Magnoliopsida</taxon>
        <taxon>eudicotyledons</taxon>
        <taxon>Gunneridae</taxon>
        <taxon>Pentapetalae</taxon>
        <taxon>rosids</taxon>
        <taxon>malvids</taxon>
        <taxon>Myrtales</taxon>
        <taxon>Myrtaceae</taxon>
        <taxon>Myrtoideae</taxon>
        <taxon>Eucalypteae</taxon>
        <taxon>Eucalyptus</taxon>
    </lineage>
</organism>
<dbReference type="PANTHER" id="PTHR48063">
    <property type="entry name" value="LRR RECEPTOR-LIKE KINASE"/>
    <property type="match status" value="1"/>
</dbReference>
<keyword evidence="6 13" id="KW-0812">Transmembrane</keyword>
<evidence type="ECO:0000256" key="10">
    <source>
        <dbReference type="ARBA" id="ARBA00023136"/>
    </source>
</evidence>